<sequence length="288" mass="33778">MHALKAKIESKGIPLKQWDISIYRGVLTGYNPAFIIDTQTRDSILKKCSKKADSIINGKSEFERTKELIKPILRGRDIKRYSYKWAGVWLINTHNGYKIDSKTKIPPINIDEYPALKAHLDRFYPKISKRTDKGITPYNLRNCAYLQDFEKQKISWQRVTQEPRFILESDFYLLDSMAFIISYSQDELYYLLGFLNSKLIFYYFKHIGHLYSNKGFLLSNQYVEKFPVPKAKDIDQNIHDKIIALVKEILETKSRDSKTNTKHLESKLDSVIYKLYALTPDEIKLIES</sequence>
<keyword evidence="2 6" id="KW-0489">Methyltransferase</keyword>
<dbReference type="Proteomes" id="UP000029733">
    <property type="component" value="Unassembled WGS sequence"/>
</dbReference>
<keyword evidence="3 6" id="KW-0808">Transferase</keyword>
<dbReference type="InterPro" id="IPR050953">
    <property type="entry name" value="N4_N6_ade-DNA_methylase"/>
</dbReference>
<gene>
    <name evidence="6" type="ORF">LS71_008200</name>
</gene>
<accession>A0A4U8T783</accession>
<dbReference type="EMBL" id="JRPR02000008">
    <property type="protein sequence ID" value="TLD95479.1"/>
    <property type="molecule type" value="Genomic_DNA"/>
</dbReference>
<protein>
    <recommendedName>
        <fullName evidence="1">site-specific DNA-methyltransferase (adenine-specific)</fullName>
        <ecNumber evidence="1">2.1.1.72</ecNumber>
    </recommendedName>
</protein>
<dbReference type="PANTHER" id="PTHR33841:SF1">
    <property type="entry name" value="DNA METHYLTRANSFERASE A"/>
    <property type="match status" value="1"/>
</dbReference>
<evidence type="ECO:0000313" key="7">
    <source>
        <dbReference type="Proteomes" id="UP000029733"/>
    </source>
</evidence>
<dbReference type="InterPro" id="IPR025931">
    <property type="entry name" value="TaqI_C"/>
</dbReference>
<organism evidence="6 7">
    <name type="scientific">Helicobacter jaachi</name>
    <dbReference type="NCBI Taxonomy" id="1677920"/>
    <lineage>
        <taxon>Bacteria</taxon>
        <taxon>Pseudomonadati</taxon>
        <taxon>Campylobacterota</taxon>
        <taxon>Epsilonproteobacteria</taxon>
        <taxon>Campylobacterales</taxon>
        <taxon>Helicobacteraceae</taxon>
        <taxon>Helicobacter</taxon>
    </lineage>
</organism>
<evidence type="ECO:0000259" key="5">
    <source>
        <dbReference type="Pfam" id="PF12950"/>
    </source>
</evidence>
<evidence type="ECO:0000313" key="6">
    <source>
        <dbReference type="EMBL" id="TLD95479.1"/>
    </source>
</evidence>
<dbReference type="Pfam" id="PF12950">
    <property type="entry name" value="TaqI_C"/>
    <property type="match status" value="1"/>
</dbReference>
<dbReference type="PANTHER" id="PTHR33841">
    <property type="entry name" value="DNA METHYLTRANSFERASE YEEA-RELATED"/>
    <property type="match status" value="1"/>
</dbReference>
<proteinExistence type="predicted"/>
<dbReference type="AlphaFoldDB" id="A0A4U8T783"/>
<evidence type="ECO:0000256" key="1">
    <source>
        <dbReference type="ARBA" id="ARBA00011900"/>
    </source>
</evidence>
<evidence type="ECO:0000256" key="2">
    <source>
        <dbReference type="ARBA" id="ARBA00022603"/>
    </source>
</evidence>
<comment type="catalytic activity">
    <reaction evidence="4">
        <text>a 2'-deoxyadenosine in DNA + S-adenosyl-L-methionine = an N(6)-methyl-2'-deoxyadenosine in DNA + S-adenosyl-L-homocysteine + H(+)</text>
        <dbReference type="Rhea" id="RHEA:15197"/>
        <dbReference type="Rhea" id="RHEA-COMP:12418"/>
        <dbReference type="Rhea" id="RHEA-COMP:12419"/>
        <dbReference type="ChEBI" id="CHEBI:15378"/>
        <dbReference type="ChEBI" id="CHEBI:57856"/>
        <dbReference type="ChEBI" id="CHEBI:59789"/>
        <dbReference type="ChEBI" id="CHEBI:90615"/>
        <dbReference type="ChEBI" id="CHEBI:90616"/>
        <dbReference type="EC" id="2.1.1.72"/>
    </reaction>
</comment>
<feature type="domain" description="TaqI-like C-terminal specificity" evidence="5">
    <location>
        <begin position="70"/>
        <end position="228"/>
    </location>
</feature>
<evidence type="ECO:0000256" key="3">
    <source>
        <dbReference type="ARBA" id="ARBA00022679"/>
    </source>
</evidence>
<dbReference type="GO" id="GO:0009007">
    <property type="term" value="F:site-specific DNA-methyltransferase (adenine-specific) activity"/>
    <property type="evidence" value="ECO:0007669"/>
    <property type="project" value="UniProtKB-EC"/>
</dbReference>
<reference evidence="6 7" key="1">
    <citation type="journal article" date="2014" name="Genome Announc.">
        <title>Draft genome sequences of eight enterohepatic helicobacter species isolated from both laboratory and wild rodents.</title>
        <authorList>
            <person name="Sheh A."/>
            <person name="Shen Z."/>
            <person name="Fox J.G."/>
        </authorList>
    </citation>
    <scope>NUCLEOTIDE SEQUENCE [LARGE SCALE GENOMIC DNA]</scope>
    <source>
        <strain evidence="6 7">MIT 09-6949</strain>
    </source>
</reference>
<comment type="caution">
    <text evidence="6">The sequence shown here is derived from an EMBL/GenBank/DDBJ whole genome shotgun (WGS) entry which is preliminary data.</text>
</comment>
<keyword evidence="7" id="KW-1185">Reference proteome</keyword>
<dbReference type="GO" id="GO:0032259">
    <property type="term" value="P:methylation"/>
    <property type="evidence" value="ECO:0007669"/>
    <property type="project" value="UniProtKB-KW"/>
</dbReference>
<evidence type="ECO:0000256" key="4">
    <source>
        <dbReference type="ARBA" id="ARBA00047942"/>
    </source>
</evidence>
<name>A0A4U8T783_9HELI</name>
<dbReference type="EC" id="2.1.1.72" evidence="1"/>
<dbReference type="OrthoDB" id="9761012at2"/>